<proteinExistence type="predicted"/>
<keyword evidence="2" id="KW-0812">Transmembrane</keyword>
<dbReference type="Pfam" id="PF10067">
    <property type="entry name" value="DUF2306"/>
    <property type="match status" value="1"/>
</dbReference>
<gene>
    <name evidence="3" type="ORF">PP2015_2855</name>
</gene>
<feature type="transmembrane region" description="Helical" evidence="2">
    <location>
        <begin position="133"/>
        <end position="152"/>
    </location>
</feature>
<sequence>MNLITANKNQRDPQLANPNCEVASPSSNSNVIHGSQEKSNHKTSPTNWKVVSLLFFLIGLPAIPAVFIVALVLLGPDAIAEASGLINARYFELPAAILVHGVSGIVFFFSLPTQFSTRLRVTRPKMHRVMGRLAVVSACLMAISGVWMHLVFSPTDLGARFISLVIVAIAICISFITAIVFAMKKNIVVHKVWMTRAVAITLAVVTPLFLEVILSLFIDVESPMGELAISILHDYDRLIGLALNVLVVEVLLANKKCFHLSVENVKDVTQLK</sequence>
<dbReference type="STRING" id="161398.PP2015_2855"/>
<reference evidence="3 4" key="1">
    <citation type="submission" date="2015-11" db="EMBL/GenBank/DDBJ databases">
        <authorList>
            <person name="Zhang Y."/>
            <person name="Guo Z."/>
        </authorList>
    </citation>
    <scope>NUCLEOTIDE SEQUENCE [LARGE SCALE GENOMIC DNA]</scope>
    <source>
        <strain evidence="3 4">KCTC 12086</strain>
    </source>
</reference>
<dbReference type="InterPro" id="IPR018750">
    <property type="entry name" value="DUF2306_membrane"/>
</dbReference>
<keyword evidence="4" id="KW-1185">Reference proteome</keyword>
<dbReference type="Proteomes" id="UP000061457">
    <property type="component" value="Chromosome I"/>
</dbReference>
<dbReference type="EMBL" id="CP013187">
    <property type="protein sequence ID" value="ALO43340.1"/>
    <property type="molecule type" value="Genomic_DNA"/>
</dbReference>
<dbReference type="AlphaFoldDB" id="A0A0S2K4T1"/>
<keyword evidence="2" id="KW-0472">Membrane</keyword>
<feature type="region of interest" description="Disordered" evidence="1">
    <location>
        <begin position="22"/>
        <end position="43"/>
    </location>
</feature>
<keyword evidence="2" id="KW-1133">Transmembrane helix</keyword>
<feature type="transmembrane region" description="Helical" evidence="2">
    <location>
        <begin position="193"/>
        <end position="218"/>
    </location>
</feature>
<dbReference type="OrthoDB" id="6299504at2"/>
<feature type="transmembrane region" description="Helical" evidence="2">
    <location>
        <begin position="93"/>
        <end position="112"/>
    </location>
</feature>
<dbReference type="KEGG" id="pphe:PP2015_2855"/>
<evidence type="ECO:0000313" key="3">
    <source>
        <dbReference type="EMBL" id="ALO43340.1"/>
    </source>
</evidence>
<accession>A0A0S2K4T1</accession>
<feature type="transmembrane region" description="Helical" evidence="2">
    <location>
        <begin position="158"/>
        <end position="181"/>
    </location>
</feature>
<feature type="transmembrane region" description="Helical" evidence="2">
    <location>
        <begin position="50"/>
        <end position="73"/>
    </location>
</feature>
<evidence type="ECO:0000313" key="4">
    <source>
        <dbReference type="Proteomes" id="UP000061457"/>
    </source>
</evidence>
<dbReference type="PATRIC" id="fig|161398.10.peg.2914"/>
<evidence type="ECO:0000256" key="1">
    <source>
        <dbReference type="SAM" id="MobiDB-lite"/>
    </source>
</evidence>
<feature type="compositionally biased region" description="Polar residues" evidence="1">
    <location>
        <begin position="24"/>
        <end position="33"/>
    </location>
</feature>
<evidence type="ECO:0000256" key="2">
    <source>
        <dbReference type="SAM" id="Phobius"/>
    </source>
</evidence>
<dbReference type="RefSeq" id="WP_083496599.1">
    <property type="nucleotide sequence ID" value="NZ_CP013187.1"/>
</dbReference>
<name>A0A0S2K4T1_9GAMM</name>
<protein>
    <submittedName>
        <fullName evidence="3">Putative membrane protein (DUF2306)</fullName>
    </submittedName>
</protein>
<organism evidence="3 4">
    <name type="scientific">Pseudoalteromonas phenolica</name>
    <dbReference type="NCBI Taxonomy" id="161398"/>
    <lineage>
        <taxon>Bacteria</taxon>
        <taxon>Pseudomonadati</taxon>
        <taxon>Pseudomonadota</taxon>
        <taxon>Gammaproteobacteria</taxon>
        <taxon>Alteromonadales</taxon>
        <taxon>Pseudoalteromonadaceae</taxon>
        <taxon>Pseudoalteromonas</taxon>
    </lineage>
</organism>